<evidence type="ECO:0000313" key="3">
    <source>
        <dbReference type="Proteomes" id="UP000018733"/>
    </source>
</evidence>
<dbReference type="PATRIC" id="fig|1424334.3.peg.832"/>
<dbReference type="Gene3D" id="2.60.40.2070">
    <property type="match status" value="1"/>
</dbReference>
<reference evidence="2 3" key="1">
    <citation type="journal article" date="2014" name="Genome Announc.">
        <title>Draft Genome Sequence of Advenella kashmirensis Strain W13003, a Polycyclic Aromatic Hydrocarbon-Degrading Bacterium.</title>
        <authorList>
            <person name="Wang X."/>
            <person name="Jin D."/>
            <person name="Zhou L."/>
            <person name="Wu L."/>
            <person name="An W."/>
            <person name="Zhao L."/>
        </authorList>
    </citation>
    <scope>NUCLEOTIDE SEQUENCE [LARGE SCALE GENOMIC DNA]</scope>
    <source>
        <strain evidence="2 3">W13003</strain>
    </source>
</reference>
<dbReference type="Gene3D" id="2.60.40.2610">
    <property type="entry name" value="Outer membrane usher protein FimD, plug domain"/>
    <property type="match status" value="1"/>
</dbReference>
<organism evidence="2 3">
    <name type="scientific">Advenella kashmirensis W13003</name>
    <dbReference type="NCBI Taxonomy" id="1424334"/>
    <lineage>
        <taxon>Bacteria</taxon>
        <taxon>Pseudomonadati</taxon>
        <taxon>Pseudomonadota</taxon>
        <taxon>Betaproteobacteria</taxon>
        <taxon>Burkholderiales</taxon>
        <taxon>Alcaligenaceae</taxon>
    </lineage>
</organism>
<feature type="domain" description="PapC-like C-terminal" evidence="1">
    <location>
        <begin position="679"/>
        <end position="735"/>
    </location>
</feature>
<dbReference type="AlphaFoldDB" id="V8QYF8"/>
<dbReference type="Pfam" id="PF13953">
    <property type="entry name" value="PapC_C"/>
    <property type="match status" value="1"/>
</dbReference>
<sequence>MSARDASALGEYAIKDNTVYLETVLNGNEIAELKPFQVRNGRLFAAPEVLRSLGFRVADTPTVALDDIDGLRYEYRQDIQRVSMSAPIDSLDLERSQFTNENSRDIQVSTGTGLLLNYDLYAWYSSERYRSASAFSELRFFSPLGVLSSTGLFRTATGVQQNPWDRKSVRLDTQWETSWPGSAISLRLGDTQTAALSWSRATRIGGIQLSRNFALQPYFSTAPLPSFLGAADIPSTAELFVNGIRQFENQVPAGPFEIQTMPYISGAGNATLVLTDTMGKQRTVQLPFYSSTLLLKKGLADWSVEAGYVRRSYGLKSFDYGHDPVYSGSIRYGISNNLTAEAHAEMTRRLTNYGAGVTVRLGQLGIVSGSYSTSRHDGMSGRMVGAGYQWQGGRFHVSANLKKAQKTYRDVASLYGSDVAQTNQIISTGFNMGHWGQIGASWINLKYVGQPASRYLNVYWSKQLTDSTSLALNYNKDLGNRGNQTLYLGVSFSLDNRYSAYLSATALGDRNRYGASVYRRAEGEEGLSWSLQSQYDERSTALYASASYRGRYGEYSAGIQADKGSSSAYVNTTGALVLMSGGVFASRQINDGFAVVSTNGVKDVPVQLENRKYGTTDSSGLMIVTPLSAYQRNRISIDPSALPANVMIDKVETTVATESRAGTRVLFKVAPVRAATVVLQDMHGQTLPLGTRVVLNGDNDAFVGYDGIVYLEKLQPGNHLDVELPGSVCRITFSYQDGQETIPRIGPLTCKD</sequence>
<dbReference type="PANTHER" id="PTHR30451:SF5">
    <property type="entry name" value="SLR0019 PROTEIN"/>
    <property type="match status" value="1"/>
</dbReference>
<dbReference type="GO" id="GO:0015473">
    <property type="term" value="F:fimbrial usher porin activity"/>
    <property type="evidence" value="ECO:0007669"/>
    <property type="project" value="InterPro"/>
</dbReference>
<dbReference type="InterPro" id="IPR042186">
    <property type="entry name" value="FimD_plug_dom"/>
</dbReference>
<dbReference type="EMBL" id="AYXT01000001">
    <property type="protein sequence ID" value="ETF04365.1"/>
    <property type="molecule type" value="Genomic_DNA"/>
</dbReference>
<dbReference type="GO" id="GO:0009297">
    <property type="term" value="P:pilus assembly"/>
    <property type="evidence" value="ECO:0007669"/>
    <property type="project" value="InterPro"/>
</dbReference>
<dbReference type="Gene3D" id="2.60.40.3110">
    <property type="match status" value="1"/>
</dbReference>
<dbReference type="Proteomes" id="UP000018733">
    <property type="component" value="Unassembled WGS sequence"/>
</dbReference>
<evidence type="ECO:0000313" key="2">
    <source>
        <dbReference type="EMBL" id="ETF04365.1"/>
    </source>
</evidence>
<dbReference type="InterPro" id="IPR043142">
    <property type="entry name" value="PapC-like_C_sf"/>
</dbReference>
<accession>V8QYF8</accession>
<dbReference type="eggNOG" id="COG3188">
    <property type="taxonomic scope" value="Bacteria"/>
</dbReference>
<gene>
    <name evidence="2" type="ORF">W822_04140</name>
</gene>
<evidence type="ECO:0000259" key="1">
    <source>
        <dbReference type="Pfam" id="PF13953"/>
    </source>
</evidence>
<comment type="caution">
    <text evidence="2">The sequence shown here is derived from an EMBL/GenBank/DDBJ whole genome shotgun (WGS) entry which is preliminary data.</text>
</comment>
<dbReference type="InterPro" id="IPR000015">
    <property type="entry name" value="Fimb_usher"/>
</dbReference>
<protein>
    <submittedName>
        <fullName evidence="2">Fimbrial biogenesis outer membrane usher protein</fullName>
    </submittedName>
</protein>
<dbReference type="RefSeq" id="WP_024003894.1">
    <property type="nucleotide sequence ID" value="NZ_KI650979.1"/>
</dbReference>
<dbReference type="GO" id="GO:0009279">
    <property type="term" value="C:cell outer membrane"/>
    <property type="evidence" value="ECO:0007669"/>
    <property type="project" value="TreeGrafter"/>
</dbReference>
<dbReference type="HOGENOM" id="CLU_009120_6_0_4"/>
<keyword evidence="3" id="KW-1185">Reference proteome</keyword>
<dbReference type="STRING" id="1424334.W822_04140"/>
<proteinExistence type="predicted"/>
<dbReference type="Pfam" id="PF00577">
    <property type="entry name" value="Usher"/>
    <property type="match status" value="1"/>
</dbReference>
<name>V8QYF8_9BURK</name>
<dbReference type="PANTHER" id="PTHR30451">
    <property type="entry name" value="OUTER MEMBRANE USHER PROTEIN"/>
    <property type="match status" value="1"/>
</dbReference>
<dbReference type="InterPro" id="IPR025949">
    <property type="entry name" value="PapC-like_C"/>
</dbReference>